<accession>A0ABD2NBU6</accession>
<dbReference type="Proteomes" id="UP001516400">
    <property type="component" value="Unassembled WGS sequence"/>
</dbReference>
<feature type="transmembrane region" description="Helical" evidence="2">
    <location>
        <begin position="46"/>
        <end position="68"/>
    </location>
</feature>
<feature type="compositionally biased region" description="Low complexity" evidence="1">
    <location>
        <begin position="506"/>
        <end position="520"/>
    </location>
</feature>
<feature type="transmembrane region" description="Helical" evidence="2">
    <location>
        <begin position="74"/>
        <end position="92"/>
    </location>
</feature>
<name>A0ABD2NBU6_9CUCU</name>
<dbReference type="AlphaFoldDB" id="A0ABD2NBU6"/>
<keyword evidence="2" id="KW-0812">Transmembrane</keyword>
<proteinExistence type="predicted"/>
<feature type="compositionally biased region" description="Polar residues" evidence="1">
    <location>
        <begin position="496"/>
        <end position="505"/>
    </location>
</feature>
<evidence type="ECO:0000256" key="1">
    <source>
        <dbReference type="SAM" id="MobiDB-lite"/>
    </source>
</evidence>
<feature type="region of interest" description="Disordered" evidence="1">
    <location>
        <begin position="418"/>
        <end position="524"/>
    </location>
</feature>
<reference evidence="3 4" key="1">
    <citation type="journal article" date="2021" name="BMC Biol.">
        <title>Horizontally acquired antibacterial genes associated with adaptive radiation of ladybird beetles.</title>
        <authorList>
            <person name="Li H.S."/>
            <person name="Tang X.F."/>
            <person name="Huang Y.H."/>
            <person name="Xu Z.Y."/>
            <person name="Chen M.L."/>
            <person name="Du X.Y."/>
            <person name="Qiu B.Y."/>
            <person name="Chen P.T."/>
            <person name="Zhang W."/>
            <person name="Slipinski A."/>
            <person name="Escalona H.E."/>
            <person name="Waterhouse R.M."/>
            <person name="Zwick A."/>
            <person name="Pang H."/>
        </authorList>
    </citation>
    <scope>NUCLEOTIDE SEQUENCE [LARGE SCALE GENOMIC DNA]</scope>
    <source>
        <strain evidence="3">SYSU2018</strain>
    </source>
</reference>
<feature type="compositionally biased region" description="Polar residues" evidence="1">
    <location>
        <begin position="371"/>
        <end position="382"/>
    </location>
</feature>
<feature type="transmembrane region" description="Helical" evidence="2">
    <location>
        <begin position="12"/>
        <end position="34"/>
    </location>
</feature>
<protein>
    <recommendedName>
        <fullName evidence="5">Transmembrane protein</fullName>
    </recommendedName>
</protein>
<feature type="compositionally biased region" description="Polar residues" evidence="1">
    <location>
        <begin position="421"/>
        <end position="433"/>
    </location>
</feature>
<feature type="compositionally biased region" description="Low complexity" evidence="1">
    <location>
        <begin position="383"/>
        <end position="392"/>
    </location>
</feature>
<feature type="region of interest" description="Disordered" evidence="1">
    <location>
        <begin position="323"/>
        <end position="349"/>
    </location>
</feature>
<comment type="caution">
    <text evidence="3">The sequence shown here is derived from an EMBL/GenBank/DDBJ whole genome shotgun (WGS) entry which is preliminary data.</text>
</comment>
<sequence>MCLGSFWTALQVLWSSIYVFCGATQIIAGVFFIISVPALHFTSNLVAGFVNVVMGVTGGALVCFGRLSPRRQEALLYLACSVLAVNLAAAILREWGLHFQDFGELMKGHPHQLLILYACFATRIAAAAVIVASFLDSQFAFCSMQIRPKDHRTVPKKSKRTGKRSHENLADIEYIIPRQKPTKSPSKPHAIYNAYAQSWVFEVDQATGSSNLAACTKIAQNGSPKKPSNQVNGVQRCGNSDDNARLIDNPVVHVEEASDDSTSNSDRKLGYMKSFSRATSPVLLSASSSQISLSLNQTTSKPPIYEYLEKLTEPEVYRSRLNSALSDKEENSRQASTMHRMGSVSPRSEKVQYASFMQELQKAINNKKDTISPQSTSGSVTASDKTQSSSRQESSRSEAKSSDGDFSRELEAALQLIQDLESPNTIETPSDAKSSCDFKEQSRPLAVWRNSNASSEDSDKTQTGIGSIGELTSPGQELRTFKPPSTGKGASIIVNHPNSQSTSGYSSPTHPSASSASTTPQNWSTASSVNNEIIQPVSYSIHNSKCTTVISLYTPNGTNRKGKSVTLVSITGDNEPIAAMTPTPTSPPPPTTTKVYGTNGWKSLLRKKRQAPKLCPELEGAIVKSESLAYLSEVELLARHQRNSEMHRRIEERVIQQLGVPRTESKC</sequence>
<dbReference type="EMBL" id="JABFTP020000083">
    <property type="protein sequence ID" value="KAL3276213.1"/>
    <property type="molecule type" value="Genomic_DNA"/>
</dbReference>
<keyword evidence="2" id="KW-1133">Transmembrane helix</keyword>
<gene>
    <name evidence="3" type="ORF">HHI36_020929</name>
</gene>
<evidence type="ECO:0008006" key="5">
    <source>
        <dbReference type="Google" id="ProtNLM"/>
    </source>
</evidence>
<feature type="compositionally biased region" description="Basic and acidic residues" evidence="1">
    <location>
        <begin position="393"/>
        <end position="406"/>
    </location>
</feature>
<organism evidence="3 4">
    <name type="scientific">Cryptolaemus montrouzieri</name>
    <dbReference type="NCBI Taxonomy" id="559131"/>
    <lineage>
        <taxon>Eukaryota</taxon>
        <taxon>Metazoa</taxon>
        <taxon>Ecdysozoa</taxon>
        <taxon>Arthropoda</taxon>
        <taxon>Hexapoda</taxon>
        <taxon>Insecta</taxon>
        <taxon>Pterygota</taxon>
        <taxon>Neoptera</taxon>
        <taxon>Endopterygota</taxon>
        <taxon>Coleoptera</taxon>
        <taxon>Polyphaga</taxon>
        <taxon>Cucujiformia</taxon>
        <taxon>Coccinelloidea</taxon>
        <taxon>Coccinellidae</taxon>
        <taxon>Scymninae</taxon>
        <taxon>Scymnini</taxon>
        <taxon>Cryptolaemus</taxon>
    </lineage>
</organism>
<feature type="transmembrane region" description="Helical" evidence="2">
    <location>
        <begin position="113"/>
        <end position="135"/>
    </location>
</feature>
<evidence type="ECO:0000313" key="4">
    <source>
        <dbReference type="Proteomes" id="UP001516400"/>
    </source>
</evidence>
<feature type="region of interest" description="Disordered" evidence="1">
    <location>
        <begin position="365"/>
        <end position="406"/>
    </location>
</feature>
<keyword evidence="4" id="KW-1185">Reference proteome</keyword>
<evidence type="ECO:0000256" key="2">
    <source>
        <dbReference type="SAM" id="Phobius"/>
    </source>
</evidence>
<evidence type="ECO:0000313" key="3">
    <source>
        <dbReference type="EMBL" id="KAL3276213.1"/>
    </source>
</evidence>
<feature type="compositionally biased region" description="Polar residues" evidence="1">
    <location>
        <begin position="449"/>
        <end position="465"/>
    </location>
</feature>
<keyword evidence="2" id="KW-0472">Membrane</keyword>